<protein>
    <submittedName>
        <fullName evidence="2">Uncharacterized protein</fullName>
    </submittedName>
</protein>
<dbReference type="Proteomes" id="UP001287356">
    <property type="component" value="Unassembled WGS sequence"/>
</dbReference>
<reference evidence="2" key="1">
    <citation type="journal article" date="2023" name="Mol. Phylogenet. Evol.">
        <title>Genome-scale phylogeny and comparative genomics of the fungal order Sordariales.</title>
        <authorList>
            <person name="Hensen N."/>
            <person name="Bonometti L."/>
            <person name="Westerberg I."/>
            <person name="Brannstrom I.O."/>
            <person name="Guillou S."/>
            <person name="Cros-Aarteil S."/>
            <person name="Calhoun S."/>
            <person name="Haridas S."/>
            <person name="Kuo A."/>
            <person name="Mondo S."/>
            <person name="Pangilinan J."/>
            <person name="Riley R."/>
            <person name="LaButti K."/>
            <person name="Andreopoulos B."/>
            <person name="Lipzen A."/>
            <person name="Chen C."/>
            <person name="Yan M."/>
            <person name="Daum C."/>
            <person name="Ng V."/>
            <person name="Clum A."/>
            <person name="Steindorff A."/>
            <person name="Ohm R.A."/>
            <person name="Martin F."/>
            <person name="Silar P."/>
            <person name="Natvig D.O."/>
            <person name="Lalanne C."/>
            <person name="Gautier V."/>
            <person name="Ament-Velasquez S.L."/>
            <person name="Kruys A."/>
            <person name="Hutchinson M.I."/>
            <person name="Powell A.J."/>
            <person name="Barry K."/>
            <person name="Miller A.N."/>
            <person name="Grigoriev I.V."/>
            <person name="Debuchy R."/>
            <person name="Gladieux P."/>
            <person name="Hiltunen Thoren M."/>
            <person name="Johannesson H."/>
        </authorList>
    </citation>
    <scope>NUCLEOTIDE SEQUENCE</scope>
    <source>
        <strain evidence="2">CBS 958.72</strain>
    </source>
</reference>
<evidence type="ECO:0000313" key="2">
    <source>
        <dbReference type="EMBL" id="KAK3369574.1"/>
    </source>
</evidence>
<proteinExistence type="predicted"/>
<reference evidence="2" key="2">
    <citation type="submission" date="2023-06" db="EMBL/GenBank/DDBJ databases">
        <authorList>
            <consortium name="Lawrence Berkeley National Laboratory"/>
            <person name="Haridas S."/>
            <person name="Hensen N."/>
            <person name="Bonometti L."/>
            <person name="Westerberg I."/>
            <person name="Brannstrom I.O."/>
            <person name="Guillou S."/>
            <person name="Cros-Aarteil S."/>
            <person name="Calhoun S."/>
            <person name="Kuo A."/>
            <person name="Mondo S."/>
            <person name="Pangilinan J."/>
            <person name="Riley R."/>
            <person name="Labutti K."/>
            <person name="Andreopoulos B."/>
            <person name="Lipzen A."/>
            <person name="Chen C."/>
            <person name="Yanf M."/>
            <person name="Daum C."/>
            <person name="Ng V."/>
            <person name="Clum A."/>
            <person name="Steindorff A."/>
            <person name="Ohm R."/>
            <person name="Martin F."/>
            <person name="Silar P."/>
            <person name="Natvig D."/>
            <person name="Lalanne C."/>
            <person name="Gautier V."/>
            <person name="Ament-Velasquez S.L."/>
            <person name="Kruys A."/>
            <person name="Hutchinson M.I."/>
            <person name="Powell A.J."/>
            <person name="Barry K."/>
            <person name="Miller A.N."/>
            <person name="Grigoriev I.V."/>
            <person name="Debuchy R."/>
            <person name="Gladieux P."/>
            <person name="Thoren M.H."/>
            <person name="Johannesson H."/>
        </authorList>
    </citation>
    <scope>NUCLEOTIDE SEQUENCE</scope>
    <source>
        <strain evidence="2">CBS 958.72</strain>
    </source>
</reference>
<feature type="region of interest" description="Disordered" evidence="1">
    <location>
        <begin position="568"/>
        <end position="590"/>
    </location>
</feature>
<sequence length="1283" mass="140824">MAIFPGGGPARSTAVNSPRHLTIRHARRLFAVGEQEQRALQEQSPAPTVAAPISALSLPAVRNDEVALFALEASAEASANGSDHDDDPDPVVLPGEEKVYSYWAPGLEAGQKHHVKVSQTIEARDEKLPLSAEKVFFVDAPQFSLPQGTVHSVYPPQGYSDDNRILPHIVLTDPHLPWERLGSPKAEASRPARPRNQVPWLVLFSFTQNELMLPPEDLNGPNTIFSGTTAGVIKPVKQSTTLTVSMSIADLWNTTKSGVVATPITDQLGPDGMKNTRGDFIFVKPDLFTSLFSNFDEDGVRKVPGGPNTTPYSLLAHVRYVNGAGMALAGVEDTAVFSIVIGNRAGPLDNPTPVTVSVHLVSIEGVEDMKFPLAANAKYVALCSLHSWNYTVNPPGMVNVRESFESLGSTLDVLRMPETWFEKLEKGSKAQLRVAARLRDGYSLVKHRLQSGEQTVAFFRGPFTPTVVNTMNPIHDRCSNSGVDLQILDSDLGIMDITYSAAWQLGRTLALGDEGFTTALGRLRTSIRGTAMRQAKKSALTDINGVAYRGREEVLRGLPDLHASLSAISSSNNATSPPPEDTDTARDRWLRPRLPRSDIPNLSFSSPVIREKYPMTALSAAEELGESADGDVYDELNDPASTDWRIVLTWLLGRMYLDGVPAHYLITDPSYLPQESLRFFYIDPNWVDALLDGALSLGNHMGLDEDRVAIKKALNRYITNTPKHLDFTPQIPTYGFYLRSDLVSMFPDLRVTTLPDRPQLPPGVKDRAPLLRHDIITDGVMLGLLDRVPGTSEFNGLVLTQPPHQQRFAVAPGLDTKETEIHIRRQYTVNQATRLQDKDRHKSLEPPTVCNRSTKDPLFIWGSSPDKNDLRIMRLQRFAQAQLDMLNGPSMPTYRDGNEDKKYFKDDTRTSALFAMQLSDPVYNLTIKFGGAVAEGKLKSLMPPPLPDAPLTAARVLPMRTLRSLQPPEIQRLPAAVGAGPSKPSDDESSEEESSEEESSEEESSEEESNNDGEDNNGADRGTMFQRRPDYTQPAHEFMSAAPHIPNIPIIDLPVPAEGLTTTATGVVASSSTRVSRRAPAPMSFMAVSQLSKDSSGRDPATAPRFDCKLHTRGVNSGIIEIPADASQQLRQDIVFTVQAFNNDNDEWDLVELDILIPLGPAPTTIKQPYFLMERYEGTGATMLANLRFNVVMALVTPGNKPYLQLRVLPRASKGFINITKVQDISFLLALVNVNRWVGGPGDTMQQINITTKAYYMPKNSPPRVKDDVLVTVTMVGSAVVAG</sequence>
<name>A0AAE0K440_9PEZI</name>
<feature type="compositionally biased region" description="Acidic residues" evidence="1">
    <location>
        <begin position="987"/>
        <end position="1017"/>
    </location>
</feature>
<keyword evidence="3" id="KW-1185">Reference proteome</keyword>
<feature type="region of interest" description="Disordered" evidence="1">
    <location>
        <begin position="964"/>
        <end position="1026"/>
    </location>
</feature>
<evidence type="ECO:0000313" key="3">
    <source>
        <dbReference type="Proteomes" id="UP001287356"/>
    </source>
</evidence>
<dbReference type="EMBL" id="JAULSN010000006">
    <property type="protein sequence ID" value="KAK3369574.1"/>
    <property type="molecule type" value="Genomic_DNA"/>
</dbReference>
<comment type="caution">
    <text evidence="2">The sequence shown here is derived from an EMBL/GenBank/DDBJ whole genome shotgun (WGS) entry which is preliminary data.</text>
</comment>
<accession>A0AAE0K440</accession>
<gene>
    <name evidence="2" type="ORF">B0T24DRAFT_580592</name>
</gene>
<evidence type="ECO:0000256" key="1">
    <source>
        <dbReference type="SAM" id="MobiDB-lite"/>
    </source>
</evidence>
<organism evidence="2 3">
    <name type="scientific">Lasiosphaeria ovina</name>
    <dbReference type="NCBI Taxonomy" id="92902"/>
    <lineage>
        <taxon>Eukaryota</taxon>
        <taxon>Fungi</taxon>
        <taxon>Dikarya</taxon>
        <taxon>Ascomycota</taxon>
        <taxon>Pezizomycotina</taxon>
        <taxon>Sordariomycetes</taxon>
        <taxon>Sordariomycetidae</taxon>
        <taxon>Sordariales</taxon>
        <taxon>Lasiosphaeriaceae</taxon>
        <taxon>Lasiosphaeria</taxon>
    </lineage>
</organism>